<evidence type="ECO:0000256" key="1">
    <source>
        <dbReference type="SAM" id="MobiDB-lite"/>
    </source>
</evidence>
<name>A0A5R9E024_9ACTN</name>
<evidence type="ECO:0000256" key="2">
    <source>
        <dbReference type="SAM" id="Phobius"/>
    </source>
</evidence>
<accession>A0A5R9E024</accession>
<feature type="transmembrane region" description="Helical" evidence="2">
    <location>
        <begin position="348"/>
        <end position="368"/>
    </location>
</feature>
<evidence type="ECO:0000313" key="4">
    <source>
        <dbReference type="Proteomes" id="UP000305921"/>
    </source>
</evidence>
<keyword evidence="2" id="KW-1133">Transmembrane helix</keyword>
<keyword evidence="4" id="KW-1185">Reference proteome</keyword>
<feature type="region of interest" description="Disordered" evidence="1">
    <location>
        <begin position="96"/>
        <end position="162"/>
    </location>
</feature>
<feature type="transmembrane region" description="Helical" evidence="2">
    <location>
        <begin position="389"/>
        <end position="413"/>
    </location>
</feature>
<dbReference type="OrthoDB" id="2680017at2"/>
<dbReference type="RefSeq" id="WP_138051731.1">
    <property type="nucleotide sequence ID" value="NZ_VAWE01000001.1"/>
</dbReference>
<evidence type="ECO:0000313" key="3">
    <source>
        <dbReference type="EMBL" id="TLQ42322.1"/>
    </source>
</evidence>
<dbReference type="EMBL" id="VAWE01000001">
    <property type="protein sequence ID" value="TLQ42322.1"/>
    <property type="molecule type" value="Genomic_DNA"/>
</dbReference>
<dbReference type="CDD" id="cd05709">
    <property type="entry name" value="S2P-M50"/>
    <property type="match status" value="1"/>
</dbReference>
<keyword evidence="2" id="KW-0472">Membrane</keyword>
<feature type="compositionally biased region" description="Low complexity" evidence="1">
    <location>
        <begin position="109"/>
        <end position="153"/>
    </location>
</feature>
<protein>
    <submittedName>
        <fullName evidence="3">M50 family metallopeptidase</fullName>
    </submittedName>
</protein>
<dbReference type="Proteomes" id="UP000305921">
    <property type="component" value="Unassembled WGS sequence"/>
</dbReference>
<comment type="caution">
    <text evidence="3">The sequence shown here is derived from an EMBL/GenBank/DDBJ whole genome shotgun (WGS) entry which is preliminary data.</text>
</comment>
<feature type="transmembrane region" description="Helical" evidence="2">
    <location>
        <begin position="219"/>
        <end position="241"/>
    </location>
</feature>
<feature type="compositionally biased region" description="Pro residues" evidence="1">
    <location>
        <begin position="99"/>
        <end position="108"/>
    </location>
</feature>
<proteinExistence type="predicted"/>
<sequence length="417" mass="43419">MTVPSLPARYRPALRAGVLLSEPLLHGPDLVHLIKNTGSGQSFKVGPREHFLISRMDGTRTLEEIGADYAGRFGRRLGDSHWRSLLSLLGTRDLLARRPGPPDAPGDPAPGTGSAAAPAAGPAAEAPSVAGSPDAVATAAGPPAPADSATAPGVEPPAARGPLRGSVRLVADADATAARLHRLTRYLLTPAALLPLLALTLLMEATLLLRLGELLDGTAALFTAPALLLAVATLLWLSTALHELAHGVLAHHHGGRVSEIGLRWRLPVVIMYCTVDDFLHLPRRRGRIATAGAGAAVNLLFLLPFFAVWALAPLDHTTRQAVGALLLLGSVQAFTMLLPLPPLDGYRIAAQLLGATGLAASTAAYLGLLLRRSPVATGYPRRARRAYAVYTAAVALTLVLLAAAASAVAHHYLTSAP</sequence>
<feature type="transmembrane region" description="Helical" evidence="2">
    <location>
        <begin position="186"/>
        <end position="207"/>
    </location>
</feature>
<gene>
    <name evidence="3" type="ORF">FEF34_02990</name>
</gene>
<dbReference type="AlphaFoldDB" id="A0A5R9E024"/>
<keyword evidence="2" id="KW-0812">Transmembrane</keyword>
<reference evidence="3 4" key="1">
    <citation type="submission" date="2019-05" db="EMBL/GenBank/DDBJ databases">
        <title>Streptomyces marianii sp. nov., a novel marine actinomycete from southern coast of India.</title>
        <authorList>
            <person name="Iniyan A.M."/>
            <person name="Wink J."/>
            <person name="Ramprasad E."/>
            <person name="Ramana C.V."/>
            <person name="Bunk B."/>
            <person name="Sproer C."/>
            <person name="Joseph F.-J.R.S."/>
            <person name="Vincent S.G.P."/>
        </authorList>
    </citation>
    <scope>NUCLEOTIDE SEQUENCE [LARGE SCALE GENOMIC DNA]</scope>
    <source>
        <strain evidence="3 4">ICN19</strain>
    </source>
</reference>
<feature type="transmembrane region" description="Helical" evidence="2">
    <location>
        <begin position="288"/>
        <end position="312"/>
    </location>
</feature>
<organism evidence="3 4">
    <name type="scientific">Streptomyces marianii</name>
    <dbReference type="NCBI Taxonomy" id="1817406"/>
    <lineage>
        <taxon>Bacteria</taxon>
        <taxon>Bacillati</taxon>
        <taxon>Actinomycetota</taxon>
        <taxon>Actinomycetes</taxon>
        <taxon>Kitasatosporales</taxon>
        <taxon>Streptomycetaceae</taxon>
        <taxon>Streptomyces</taxon>
    </lineage>
</organism>